<dbReference type="Proteomes" id="UP000646946">
    <property type="component" value="Unassembled WGS sequence"/>
</dbReference>
<organism evidence="1 2">
    <name type="scientific">Candidatus Naiadarchaeum limnaeum</name>
    <dbReference type="NCBI Taxonomy" id="2756139"/>
    <lineage>
        <taxon>Archaea</taxon>
        <taxon>Candidatus Undinarchaeota</taxon>
        <taxon>Candidatus Undinarchaeia</taxon>
        <taxon>Candidatus Naiadarchaeales</taxon>
        <taxon>Candidatus Naiadarchaeaceae</taxon>
        <taxon>Candidatus Naiadarchaeum</taxon>
    </lineage>
</organism>
<accession>A0A832V1J8</accession>
<evidence type="ECO:0008006" key="3">
    <source>
        <dbReference type="Google" id="ProtNLM"/>
    </source>
</evidence>
<name>A0A832V1J8_9ARCH</name>
<sequence length="139" mass="15083">MQKSSQKAQAAMEYLMTIGFALLILLGLTVFAYNYTLSARQSAVVSTASASVNNIVESANLVHSQGYPAKATLVIQIPENVESINFNNNTLVMSVLIVKRKTDVTATAKTKLVGNLSTVRGFYKVTIQSFGNYVNVTRT</sequence>
<dbReference type="AlphaFoldDB" id="A0A832V1J8"/>
<proteinExistence type="predicted"/>
<protein>
    <recommendedName>
        <fullName evidence="3">Class III signal peptide-containing protein</fullName>
    </recommendedName>
</protein>
<evidence type="ECO:0000313" key="1">
    <source>
        <dbReference type="EMBL" id="HIK00478.1"/>
    </source>
</evidence>
<reference evidence="1 2" key="1">
    <citation type="journal article" name="Nat. Commun.">
        <title>Undinarchaeota illuminate DPANN phylogeny and the impact of gene transfer on archaeal evolution.</title>
        <authorList>
            <person name="Dombrowski N."/>
            <person name="Williams T.A."/>
            <person name="Sun J."/>
            <person name="Woodcroft B.J."/>
            <person name="Lee J.H."/>
            <person name="Minh B.Q."/>
            <person name="Rinke C."/>
            <person name="Spang A."/>
        </authorList>
    </citation>
    <scope>NUCLEOTIDE SEQUENCE [LARGE SCALE GENOMIC DNA]</scope>
    <source>
        <strain evidence="1">MAG_bin1129</strain>
    </source>
</reference>
<comment type="caution">
    <text evidence="1">The sequence shown here is derived from an EMBL/GenBank/DDBJ whole genome shotgun (WGS) entry which is preliminary data.</text>
</comment>
<dbReference type="EMBL" id="DVAB01000024">
    <property type="protein sequence ID" value="HIK00478.1"/>
    <property type="molecule type" value="Genomic_DNA"/>
</dbReference>
<evidence type="ECO:0000313" key="2">
    <source>
        <dbReference type="Proteomes" id="UP000646946"/>
    </source>
</evidence>
<keyword evidence="2" id="KW-1185">Reference proteome</keyword>
<gene>
    <name evidence="1" type="ORF">H1016_02990</name>
</gene>